<comment type="cofactor">
    <cofactor evidence="1">
        <name>Mg(2+)</name>
        <dbReference type="ChEBI" id="CHEBI:18420"/>
    </cofactor>
</comment>
<evidence type="ECO:0000313" key="5">
    <source>
        <dbReference type="EMBL" id="NJP01195.1"/>
    </source>
</evidence>
<dbReference type="InterPro" id="IPR040442">
    <property type="entry name" value="Pyrv_kinase-like_dom_sf"/>
</dbReference>
<evidence type="ECO:0000313" key="6">
    <source>
        <dbReference type="Proteomes" id="UP000746535"/>
    </source>
</evidence>
<organism evidence="5 6">
    <name type="scientific">Pseudomonas quercus</name>
    <dbReference type="NCBI Taxonomy" id="2722792"/>
    <lineage>
        <taxon>Bacteria</taxon>
        <taxon>Pseudomonadati</taxon>
        <taxon>Pseudomonadota</taxon>
        <taxon>Gammaproteobacteria</taxon>
        <taxon>Pseudomonadales</taxon>
        <taxon>Pseudomonadaceae</taxon>
        <taxon>Pseudomonas</taxon>
    </lineage>
</organism>
<evidence type="ECO:0000259" key="4">
    <source>
        <dbReference type="Pfam" id="PF03328"/>
    </source>
</evidence>
<dbReference type="RefSeq" id="WP_168083761.1">
    <property type="nucleotide sequence ID" value="NZ_JAAVJI010000004.1"/>
</dbReference>
<dbReference type="GO" id="GO:0016829">
    <property type="term" value="F:lyase activity"/>
    <property type="evidence" value="ECO:0007669"/>
    <property type="project" value="UniProtKB-KW"/>
</dbReference>
<keyword evidence="3" id="KW-0460">Magnesium</keyword>
<evidence type="ECO:0000256" key="2">
    <source>
        <dbReference type="ARBA" id="ARBA00022723"/>
    </source>
</evidence>
<gene>
    <name evidence="5" type="ORF">HBH25_09995</name>
</gene>
<dbReference type="PIRSF" id="PIRSF015582">
    <property type="entry name" value="Cit_lyase_B"/>
    <property type="match status" value="1"/>
</dbReference>
<dbReference type="PANTHER" id="PTHR32308:SF10">
    <property type="entry name" value="CITRATE LYASE SUBUNIT BETA"/>
    <property type="match status" value="1"/>
</dbReference>
<protein>
    <submittedName>
        <fullName evidence="5">CoA ester lyase</fullName>
    </submittedName>
</protein>
<dbReference type="Pfam" id="PF03328">
    <property type="entry name" value="HpcH_HpaI"/>
    <property type="match status" value="1"/>
</dbReference>
<sequence length="300" mass="31204">MRSKLFVPASRPELFAKAVASQADAVSFDLEDAVAPSAKDRARDQLVAFLTTLAPSMVPDTAPGTATGTKTLVVRVNGLASPHFHKDLAAVVGTGIHQVNLPKVESPEQVQALARQLEVLEAQHGVTLPLGILATIESPLGLRNAAAIAAASPRITGLQLGLADLLEPLGIDRTNAWTLHHLRLTLRLAAGEAGVAAYDSAFARVDAPHAFLEEAQAARQLGYAGKSCIHPSQIDLANQAFAPDAQQIARALRVVAAAQAAEASGTGAYLVDGQMVDAPFVRSAQATLAQARHAGLLPAT</sequence>
<proteinExistence type="predicted"/>
<dbReference type="InterPro" id="IPR005000">
    <property type="entry name" value="Aldolase/citrate-lyase_domain"/>
</dbReference>
<dbReference type="SUPFAM" id="SSF51621">
    <property type="entry name" value="Phosphoenolpyruvate/pyruvate domain"/>
    <property type="match status" value="1"/>
</dbReference>
<accession>A0ABX0YE47</accession>
<keyword evidence="2" id="KW-0479">Metal-binding</keyword>
<keyword evidence="5" id="KW-0456">Lyase</keyword>
<evidence type="ECO:0000256" key="3">
    <source>
        <dbReference type="ARBA" id="ARBA00022842"/>
    </source>
</evidence>
<evidence type="ECO:0000256" key="1">
    <source>
        <dbReference type="ARBA" id="ARBA00001946"/>
    </source>
</evidence>
<comment type="caution">
    <text evidence="5">The sequence shown here is derived from an EMBL/GenBank/DDBJ whole genome shotgun (WGS) entry which is preliminary data.</text>
</comment>
<dbReference type="Gene3D" id="3.20.20.60">
    <property type="entry name" value="Phosphoenolpyruvate-binding domains"/>
    <property type="match status" value="1"/>
</dbReference>
<dbReference type="EMBL" id="JAAVJI010000004">
    <property type="protein sequence ID" value="NJP01195.1"/>
    <property type="molecule type" value="Genomic_DNA"/>
</dbReference>
<dbReference type="Proteomes" id="UP000746535">
    <property type="component" value="Unassembled WGS sequence"/>
</dbReference>
<name>A0ABX0YE47_9PSED</name>
<dbReference type="InterPro" id="IPR015813">
    <property type="entry name" value="Pyrv/PenolPyrv_kinase-like_dom"/>
</dbReference>
<dbReference type="InterPro" id="IPR011206">
    <property type="entry name" value="Citrate_lyase_beta/mcl1/mcl2"/>
</dbReference>
<reference evidence="5 6" key="1">
    <citation type="submission" date="2020-03" db="EMBL/GenBank/DDBJ databases">
        <authorList>
            <person name="Wang L."/>
            <person name="He N."/>
            <person name="Li Y."/>
            <person name="Fang Y."/>
            <person name="Zhang F."/>
        </authorList>
    </citation>
    <scope>NUCLEOTIDE SEQUENCE [LARGE SCALE GENOMIC DNA]</scope>
    <source>
        <strain evidence="6">hsmgli-8</strain>
    </source>
</reference>
<keyword evidence="6" id="KW-1185">Reference proteome</keyword>
<dbReference type="PANTHER" id="PTHR32308">
    <property type="entry name" value="LYASE BETA SUBUNIT, PUTATIVE (AFU_ORTHOLOGUE AFUA_4G13030)-RELATED"/>
    <property type="match status" value="1"/>
</dbReference>
<feature type="domain" description="HpcH/HpaI aldolase/citrate lyase" evidence="4">
    <location>
        <begin position="2"/>
        <end position="231"/>
    </location>
</feature>